<accession>A0A4Q5JAV5</accession>
<dbReference type="OrthoDB" id="513439at2"/>
<comment type="caution">
    <text evidence="1">The sequence shown here is derived from an EMBL/GenBank/DDBJ whole genome shotgun (WGS) entry which is preliminary data.</text>
</comment>
<evidence type="ECO:0000313" key="1">
    <source>
        <dbReference type="EMBL" id="RYU15099.1"/>
    </source>
</evidence>
<name>A0A4Q5JAV5_9ACTN</name>
<proteinExistence type="predicted"/>
<dbReference type="EMBL" id="SDPU01000008">
    <property type="protein sequence ID" value="RYU15099.1"/>
    <property type="molecule type" value="Genomic_DNA"/>
</dbReference>
<dbReference type="RefSeq" id="WP_129985173.1">
    <property type="nucleotide sequence ID" value="NZ_SDPU01000008.1"/>
</dbReference>
<evidence type="ECO:0000313" key="2">
    <source>
        <dbReference type="Proteomes" id="UP000291189"/>
    </source>
</evidence>
<evidence type="ECO:0008006" key="3">
    <source>
        <dbReference type="Google" id="ProtNLM"/>
    </source>
</evidence>
<reference evidence="1 2" key="1">
    <citation type="submission" date="2019-01" db="EMBL/GenBank/DDBJ databases">
        <title>Nocardioides guangzhouensis sp. nov., an actinobacterium isolated from soil.</title>
        <authorList>
            <person name="Fu Y."/>
            <person name="Cai Y."/>
            <person name="Lin Z."/>
            <person name="Chen P."/>
        </authorList>
    </citation>
    <scope>NUCLEOTIDE SEQUENCE [LARGE SCALE GENOMIC DNA]</scope>
    <source>
        <strain evidence="1 2">NBRC 105384</strain>
    </source>
</reference>
<sequence length="380" mass="42476">MRVVLSTYWVTEHLEAGGHFWVYAQYADALRRLGCDVWWLEEMSSSKDGHAADAAARVLRERLAHLGLGDRLILYRWASDGDGSRAHPSYLDVDADRAEQVFRGTDLLLNFHYALPATMLARFTRTALVDIDPGLLQLWWTNEQLDVSRHDTYFSIGENLPDVPAHEGARWVHTAPAVSLPLWPYAFDPAASRFTTVTSWDSHTYVTMDGALFDTNKRRSYLDHHDVPRRTGRQLEIATIFGASELAHRRLLETGGWSVRDPRVVAGTPQAYRSYIQGSRGEFSCAKPAYVVLRNAWFSDRTACYLASGKPAVVQDTGPSRYLPSGLGLLRFSSPDEAVAAVADVDAHYEKHCRAAREIAETYLSATDVVTRMLDCAVAG</sequence>
<organism evidence="1 2">
    <name type="scientific">Nocardioides iriomotensis</name>
    <dbReference type="NCBI Taxonomy" id="715784"/>
    <lineage>
        <taxon>Bacteria</taxon>
        <taxon>Bacillati</taxon>
        <taxon>Actinomycetota</taxon>
        <taxon>Actinomycetes</taxon>
        <taxon>Propionibacteriales</taxon>
        <taxon>Nocardioidaceae</taxon>
        <taxon>Nocardioides</taxon>
    </lineage>
</organism>
<gene>
    <name evidence="1" type="ORF">ETU37_01840</name>
</gene>
<keyword evidence="2" id="KW-1185">Reference proteome</keyword>
<dbReference type="Proteomes" id="UP000291189">
    <property type="component" value="Unassembled WGS sequence"/>
</dbReference>
<dbReference type="AlphaFoldDB" id="A0A4Q5JAV5"/>
<protein>
    <recommendedName>
        <fullName evidence="3">Glycosyltransferase family 1 protein</fullName>
    </recommendedName>
</protein>